<dbReference type="AlphaFoldDB" id="A0A150LE10"/>
<proteinExistence type="predicted"/>
<organism evidence="1 2">
    <name type="scientific">Caldibacillus debilis</name>
    <dbReference type="NCBI Taxonomy" id="301148"/>
    <lineage>
        <taxon>Bacteria</taxon>
        <taxon>Bacillati</taxon>
        <taxon>Bacillota</taxon>
        <taxon>Bacilli</taxon>
        <taxon>Bacillales</taxon>
        <taxon>Bacillaceae</taxon>
        <taxon>Caldibacillus</taxon>
    </lineage>
</organism>
<gene>
    <name evidence="1" type="ORF">B4135_3384</name>
</gene>
<dbReference type="Proteomes" id="UP000075683">
    <property type="component" value="Unassembled WGS sequence"/>
</dbReference>
<accession>A0A150LE10</accession>
<protein>
    <submittedName>
        <fullName evidence="1">Uncharacterized protein</fullName>
    </submittedName>
</protein>
<dbReference type="STRING" id="301148.B4135_3384"/>
<dbReference type="EMBL" id="LQYT01000117">
    <property type="protein sequence ID" value="KYD10583.1"/>
    <property type="molecule type" value="Genomic_DNA"/>
</dbReference>
<name>A0A150LE10_9BACI</name>
<sequence>MMTFGEMRRNFLPFRRPNRPRFLTGSSDLSWKPIPFSHKLAMKK</sequence>
<evidence type="ECO:0000313" key="2">
    <source>
        <dbReference type="Proteomes" id="UP000075683"/>
    </source>
</evidence>
<evidence type="ECO:0000313" key="1">
    <source>
        <dbReference type="EMBL" id="KYD10583.1"/>
    </source>
</evidence>
<comment type="caution">
    <text evidence="1">The sequence shown here is derived from an EMBL/GenBank/DDBJ whole genome shotgun (WGS) entry which is preliminary data.</text>
</comment>
<reference evidence="1 2" key="1">
    <citation type="submission" date="2016-01" db="EMBL/GenBank/DDBJ databases">
        <title>Draft Genome Sequences of Seven Thermophilic Sporeformers Isolated from Foods.</title>
        <authorList>
            <person name="Berendsen E.M."/>
            <person name="Wells-Bennik M.H."/>
            <person name="Krawcyk A.O."/>
            <person name="De Jong A."/>
            <person name="Holsappel S."/>
            <person name="Eijlander R.T."/>
            <person name="Kuipers O.P."/>
        </authorList>
    </citation>
    <scope>NUCLEOTIDE SEQUENCE [LARGE SCALE GENOMIC DNA]</scope>
    <source>
        <strain evidence="1 2">B4135</strain>
    </source>
</reference>